<evidence type="ECO:0000313" key="1">
    <source>
        <dbReference type="EMBL" id="KAK2168415.1"/>
    </source>
</evidence>
<evidence type="ECO:0000313" key="2">
    <source>
        <dbReference type="Proteomes" id="UP001209878"/>
    </source>
</evidence>
<sequence length="208" mass="23395">MWENYSTSSSNPQVLALDTTMVGRCKDGQCSLNTDAGKYELTINSPFLSDGGKYRCKSQFGTAQYGDAEVIVFESDRTCTSNVTNNSAVEGDYVAYSCEVKYKGRWAPVMEWKNNDRVIQAKNESHGHTVNYTYVTQLTPADNGQIFTCRTYFNQPKPGTVHSKEAANKPATDNVLTKYKSPQLTVYCKFCFIMCLRYIIYFVSNCLA</sequence>
<keyword evidence="2" id="KW-1185">Reference proteome</keyword>
<evidence type="ECO:0008006" key="3">
    <source>
        <dbReference type="Google" id="ProtNLM"/>
    </source>
</evidence>
<name>A0AAD9NFS1_RIDPI</name>
<dbReference type="EMBL" id="JAODUO010001231">
    <property type="protein sequence ID" value="KAK2168415.1"/>
    <property type="molecule type" value="Genomic_DNA"/>
</dbReference>
<dbReference type="AlphaFoldDB" id="A0AAD9NFS1"/>
<accession>A0AAD9NFS1</accession>
<dbReference type="Proteomes" id="UP001209878">
    <property type="component" value="Unassembled WGS sequence"/>
</dbReference>
<protein>
    <recommendedName>
        <fullName evidence="3">Ig-like domain-containing protein</fullName>
    </recommendedName>
</protein>
<dbReference type="InterPro" id="IPR013783">
    <property type="entry name" value="Ig-like_fold"/>
</dbReference>
<dbReference type="Gene3D" id="2.60.40.10">
    <property type="entry name" value="Immunoglobulins"/>
    <property type="match status" value="1"/>
</dbReference>
<proteinExistence type="predicted"/>
<organism evidence="1 2">
    <name type="scientific">Ridgeia piscesae</name>
    <name type="common">Tubeworm</name>
    <dbReference type="NCBI Taxonomy" id="27915"/>
    <lineage>
        <taxon>Eukaryota</taxon>
        <taxon>Metazoa</taxon>
        <taxon>Spiralia</taxon>
        <taxon>Lophotrochozoa</taxon>
        <taxon>Annelida</taxon>
        <taxon>Polychaeta</taxon>
        <taxon>Sedentaria</taxon>
        <taxon>Canalipalpata</taxon>
        <taxon>Sabellida</taxon>
        <taxon>Siboglinidae</taxon>
        <taxon>Ridgeia</taxon>
    </lineage>
</organism>
<reference evidence="1" key="1">
    <citation type="journal article" date="2023" name="Mol. Biol. Evol.">
        <title>Third-Generation Sequencing Reveals the Adaptive Role of the Epigenome in Three Deep-Sea Polychaetes.</title>
        <authorList>
            <person name="Perez M."/>
            <person name="Aroh O."/>
            <person name="Sun Y."/>
            <person name="Lan Y."/>
            <person name="Juniper S.K."/>
            <person name="Young C.R."/>
            <person name="Angers B."/>
            <person name="Qian P.Y."/>
        </authorList>
    </citation>
    <scope>NUCLEOTIDE SEQUENCE</scope>
    <source>
        <strain evidence="1">R07B-5</strain>
    </source>
</reference>
<gene>
    <name evidence="1" type="ORF">NP493_1225g00026</name>
</gene>
<comment type="caution">
    <text evidence="1">The sequence shown here is derived from an EMBL/GenBank/DDBJ whole genome shotgun (WGS) entry which is preliminary data.</text>
</comment>